<reference evidence="2" key="1">
    <citation type="journal article" date="2019" name="Microbiology">
        <title>Complete Genome Sequence of an Uncultured Bacterium of the Candidate Phylum Bipolaricaulota.</title>
        <authorList>
            <person name="Kadnikov V.V."/>
            <person name="Mardanov A.V."/>
            <person name="Beletsky A.V."/>
            <person name="Frank Y.A."/>
            <person name="Karnachuk O.V."/>
            <person name="Ravin N.V."/>
        </authorList>
    </citation>
    <scope>NUCLEOTIDE SEQUENCE [LARGE SCALE GENOMIC DNA]</scope>
</reference>
<organism evidence="1 2">
    <name type="scientific">Candidatus Syntrophocurvum alkaliphilum</name>
    <dbReference type="NCBI Taxonomy" id="2293317"/>
    <lineage>
        <taxon>Bacteria</taxon>
        <taxon>Bacillati</taxon>
        <taxon>Bacillota</taxon>
        <taxon>Clostridia</taxon>
        <taxon>Eubacteriales</taxon>
        <taxon>Syntrophomonadaceae</taxon>
        <taxon>Candidatus Syntrophocurvum</taxon>
    </lineage>
</organism>
<evidence type="ECO:0000313" key="2">
    <source>
        <dbReference type="Proteomes" id="UP000426444"/>
    </source>
</evidence>
<name>A0A6I6DFW0_9FIRM</name>
<accession>A0A6I6DFW0</accession>
<dbReference type="RefSeq" id="WP_156203665.1">
    <property type="nucleotide sequence ID" value="NZ_CP046457.1"/>
</dbReference>
<dbReference type="Proteomes" id="UP000426444">
    <property type="component" value="Chromosome"/>
</dbReference>
<proteinExistence type="predicted"/>
<dbReference type="KEGG" id="salq:SYNTR_1219"/>
<protein>
    <submittedName>
        <fullName evidence="1">Uncharacterized protein</fullName>
    </submittedName>
</protein>
<sequence length="58" mass="6887">MKINRMVKVIEARSSRELEKLINTFISTTDMEVIEIKYSITNEKFTVLIELREAQYYG</sequence>
<gene>
    <name evidence="1" type="ORF">SYNTR_1219</name>
</gene>
<dbReference type="EMBL" id="CP046457">
    <property type="protein sequence ID" value="QGT99812.1"/>
    <property type="molecule type" value="Genomic_DNA"/>
</dbReference>
<dbReference type="AlphaFoldDB" id="A0A6I6DFW0"/>
<keyword evidence="2" id="KW-1185">Reference proteome</keyword>
<evidence type="ECO:0000313" key="1">
    <source>
        <dbReference type="EMBL" id="QGT99812.1"/>
    </source>
</evidence>